<dbReference type="Proteomes" id="UP000249873">
    <property type="component" value="Chromosome"/>
</dbReference>
<organism evidence="2 3">
    <name type="scientific">Arcticibacterium luteifluviistationis</name>
    <dbReference type="NCBI Taxonomy" id="1784714"/>
    <lineage>
        <taxon>Bacteria</taxon>
        <taxon>Pseudomonadati</taxon>
        <taxon>Bacteroidota</taxon>
        <taxon>Cytophagia</taxon>
        <taxon>Cytophagales</taxon>
        <taxon>Leadbetterellaceae</taxon>
        <taxon>Arcticibacterium</taxon>
    </lineage>
</organism>
<sequence>MKTSHLLKTILFSIFTIQIGFAQSVILDPLNGIFAKSYQDSLAGTRINIKSKLYNEEISFYLSGHKVANFKDNTFQLNSNGNDIFIGDSVGLNDDGSFHYNVAMGYHAFKTNTTGGGNVGIGRSSLEKNETGSNNVSIGS</sequence>
<keyword evidence="3" id="KW-1185">Reference proteome</keyword>
<feature type="region of interest" description="Disordered" evidence="1">
    <location>
        <begin position="120"/>
        <end position="140"/>
    </location>
</feature>
<evidence type="ECO:0000313" key="3">
    <source>
        <dbReference type="Proteomes" id="UP000249873"/>
    </source>
</evidence>
<dbReference type="RefSeq" id="WP_111370651.1">
    <property type="nucleotide sequence ID" value="NZ_CP029480.1"/>
</dbReference>
<dbReference type="AlphaFoldDB" id="A0A2Z4G8K2"/>
<accession>A0A2Z4G8K2</accession>
<evidence type="ECO:0000313" key="2">
    <source>
        <dbReference type="EMBL" id="AWV97549.1"/>
    </source>
</evidence>
<name>A0A2Z4G8K2_9BACT</name>
<dbReference type="EMBL" id="CP029480">
    <property type="protein sequence ID" value="AWV97549.1"/>
    <property type="molecule type" value="Genomic_DNA"/>
</dbReference>
<protein>
    <submittedName>
        <fullName evidence="2">Uncharacterized protein</fullName>
    </submittedName>
</protein>
<proteinExistence type="predicted"/>
<evidence type="ECO:0000256" key="1">
    <source>
        <dbReference type="SAM" id="MobiDB-lite"/>
    </source>
</evidence>
<reference evidence="2 3" key="1">
    <citation type="submission" date="2018-05" db="EMBL/GenBank/DDBJ databases">
        <title>Complete genome sequence of Arcticibacterium luteifluviistationis SM1504T, a cytophagaceae bacterium isolated from Arctic surface seawater.</title>
        <authorList>
            <person name="Li Y."/>
            <person name="Qin Q.-L."/>
        </authorList>
    </citation>
    <scope>NUCLEOTIDE SEQUENCE [LARGE SCALE GENOMIC DNA]</scope>
    <source>
        <strain evidence="2 3">SM1504</strain>
    </source>
</reference>
<gene>
    <name evidence="2" type="ORF">DJ013_04960</name>
</gene>
<dbReference type="KEGG" id="als:DJ013_04960"/>
<feature type="compositionally biased region" description="Polar residues" evidence="1">
    <location>
        <begin position="131"/>
        <end position="140"/>
    </location>
</feature>